<dbReference type="SUPFAM" id="SSF56059">
    <property type="entry name" value="Glutathione synthetase ATP-binding domain-like"/>
    <property type="match status" value="1"/>
</dbReference>
<proteinExistence type="predicted"/>
<name>A0A1J5QVN0_9ZZZZ</name>
<protein>
    <recommendedName>
        <fullName evidence="2">ATP-grasp domain-containing protein</fullName>
    </recommendedName>
</protein>
<dbReference type="EMBL" id="MLJW01000664">
    <property type="protein sequence ID" value="OIQ83884.1"/>
    <property type="molecule type" value="Genomic_DNA"/>
</dbReference>
<evidence type="ECO:0000313" key="1">
    <source>
        <dbReference type="EMBL" id="OIQ83884.1"/>
    </source>
</evidence>
<dbReference type="AlphaFoldDB" id="A0A1J5QVN0"/>
<accession>A0A1J5QVN0</accession>
<evidence type="ECO:0008006" key="2">
    <source>
        <dbReference type="Google" id="ProtNLM"/>
    </source>
</evidence>
<comment type="caution">
    <text evidence="1">The sequence shown here is derived from an EMBL/GenBank/DDBJ whole genome shotgun (WGS) entry which is preliminary data.</text>
</comment>
<sequence length="414" mass="46195">MIVTRPFDSARPESPFLGLAPFLRMSIAGTDFLPIARDMLARAERDAGDANLWMNLSIAMLCLGQRDSGLDIQARALEMQRVYHLAASRQPAKLRLLMLVVPGDLAANMPLDCLLENSDIDLDYYYVSPDDPLALPLPEHDALVVAMSESDANRGLLRRLELELADWPKPVINSARNIPNTDRNTASVLLQNIPGLLIPPTLRAYRSALQDIATGKARLPALFEGCDFPIILRPVGSHAGRDLDKIGCAEEISAYLSGVDETEFFLSRFIDYSAQDGLFRKIRVALIDGAAYVCHMAVSSNWMVHYVNADMYGDAQKRAEEAAFMAHFDDFVRCHRSALEAIYRRTGLDYVCIDCAQTREGQLLVFEIDHAMVVHAMDPDDLFPYKRQHMQKVRNAFRDLVLRQTSGRAPGASV</sequence>
<reference evidence="1" key="1">
    <citation type="submission" date="2016-10" db="EMBL/GenBank/DDBJ databases">
        <title>Sequence of Gallionella enrichment culture.</title>
        <authorList>
            <person name="Poehlein A."/>
            <person name="Muehling M."/>
            <person name="Daniel R."/>
        </authorList>
    </citation>
    <scope>NUCLEOTIDE SEQUENCE</scope>
</reference>
<organism evidence="1">
    <name type="scientific">mine drainage metagenome</name>
    <dbReference type="NCBI Taxonomy" id="410659"/>
    <lineage>
        <taxon>unclassified sequences</taxon>
        <taxon>metagenomes</taxon>
        <taxon>ecological metagenomes</taxon>
    </lineage>
</organism>
<gene>
    <name evidence="1" type="ORF">GALL_343110</name>
</gene>